<feature type="compositionally biased region" description="Low complexity" evidence="5">
    <location>
        <begin position="75"/>
        <end position="91"/>
    </location>
</feature>
<keyword evidence="2 4" id="KW-0808">Transferase</keyword>
<dbReference type="EMBL" id="JAVHNQ010000012">
    <property type="protein sequence ID" value="KAK6335452.1"/>
    <property type="molecule type" value="Genomic_DNA"/>
</dbReference>
<protein>
    <recommendedName>
        <fullName evidence="4">Kinase</fullName>
        <ecNumber evidence="4">2.7.-.-</ecNumber>
    </recommendedName>
</protein>
<evidence type="ECO:0000256" key="1">
    <source>
        <dbReference type="ARBA" id="ARBA00007374"/>
    </source>
</evidence>
<proteinExistence type="inferred from homology"/>
<evidence type="ECO:0000256" key="4">
    <source>
        <dbReference type="RuleBase" id="RU363090"/>
    </source>
</evidence>
<comment type="similarity">
    <text evidence="1 4">Belongs to the inositol phosphokinase (IPK) family.</text>
</comment>
<dbReference type="InterPro" id="IPR038286">
    <property type="entry name" value="IPK_sf"/>
</dbReference>
<dbReference type="GO" id="GO:0005737">
    <property type="term" value="C:cytoplasm"/>
    <property type="evidence" value="ECO:0007669"/>
    <property type="project" value="TreeGrafter"/>
</dbReference>
<dbReference type="Proteomes" id="UP001375240">
    <property type="component" value="Unassembled WGS sequence"/>
</dbReference>
<evidence type="ECO:0000256" key="2">
    <source>
        <dbReference type="ARBA" id="ARBA00022679"/>
    </source>
</evidence>
<dbReference type="PANTHER" id="PTHR12400:SF103">
    <property type="entry name" value="INOSITOL POLYPHOSPHATE MULTIKINASE"/>
    <property type="match status" value="1"/>
</dbReference>
<keyword evidence="3 4" id="KW-0418">Kinase</keyword>
<organism evidence="6 7">
    <name type="scientific">Orbilia brochopaga</name>
    <dbReference type="NCBI Taxonomy" id="3140254"/>
    <lineage>
        <taxon>Eukaryota</taxon>
        <taxon>Fungi</taxon>
        <taxon>Dikarya</taxon>
        <taxon>Ascomycota</taxon>
        <taxon>Pezizomycotina</taxon>
        <taxon>Orbiliomycetes</taxon>
        <taxon>Orbiliales</taxon>
        <taxon>Orbiliaceae</taxon>
        <taxon>Orbilia</taxon>
    </lineage>
</organism>
<dbReference type="Pfam" id="PF03770">
    <property type="entry name" value="IPK"/>
    <property type="match status" value="1"/>
</dbReference>
<accession>A0AAV9U3P5</accession>
<sequence>MAQSSSFVAPALIKRFSHAAAGHDGVLRDESGALLIKPCLPKEVAFYESAAAHPAFAKWMPTFMGTLKLGPPEAPAATTTDAPTSTSTGDAPAKKPLETSIVLSNLTYGFTRPCVLDVKLGAQLWDNEAPLEKRARLDEVANTTTSRPLGMRIAGMKVWKGASTSATGSATSVVKDGYEIYDKNYGRTFTAETALAGFQDYLFKGELSAEQSKLIAARFAAKVAQILDVLEHQESRMYSASLLFVYEGDVDALDQALVIEKQKKPDKGTLAEAEADEEDDDDEEDENAPPPKKVEDLKLIDFAHASWTPGEGPDLNSIHGVKSVLALLQQLT</sequence>
<evidence type="ECO:0000256" key="3">
    <source>
        <dbReference type="ARBA" id="ARBA00022777"/>
    </source>
</evidence>
<evidence type="ECO:0000256" key="5">
    <source>
        <dbReference type="SAM" id="MobiDB-lite"/>
    </source>
</evidence>
<feature type="region of interest" description="Disordered" evidence="5">
    <location>
        <begin position="70"/>
        <end position="94"/>
    </location>
</feature>
<dbReference type="GO" id="GO:0000824">
    <property type="term" value="F:inositol-1,4,5,6-tetrakisphosphate 3-kinase activity"/>
    <property type="evidence" value="ECO:0007669"/>
    <property type="project" value="TreeGrafter"/>
</dbReference>
<dbReference type="GO" id="GO:0046854">
    <property type="term" value="P:phosphatidylinositol phosphate biosynthetic process"/>
    <property type="evidence" value="ECO:0007669"/>
    <property type="project" value="TreeGrafter"/>
</dbReference>
<keyword evidence="7" id="KW-1185">Reference proteome</keyword>
<reference evidence="6 7" key="1">
    <citation type="submission" date="2019-10" db="EMBL/GenBank/DDBJ databases">
        <authorList>
            <person name="Palmer J.M."/>
        </authorList>
    </citation>
    <scope>NUCLEOTIDE SEQUENCE [LARGE SCALE GENOMIC DNA]</scope>
    <source>
        <strain evidence="6 7">TWF696</strain>
    </source>
</reference>
<comment type="caution">
    <text evidence="6">The sequence shown here is derived from an EMBL/GenBank/DDBJ whole genome shotgun (WGS) entry which is preliminary data.</text>
</comment>
<feature type="region of interest" description="Disordered" evidence="5">
    <location>
        <begin position="264"/>
        <end position="297"/>
    </location>
</feature>
<name>A0AAV9U3P5_9PEZI</name>
<evidence type="ECO:0000313" key="7">
    <source>
        <dbReference type="Proteomes" id="UP001375240"/>
    </source>
</evidence>
<dbReference type="GO" id="GO:0008440">
    <property type="term" value="F:inositol-1,4,5-trisphosphate 3-kinase activity"/>
    <property type="evidence" value="ECO:0007669"/>
    <property type="project" value="TreeGrafter"/>
</dbReference>
<dbReference type="SUPFAM" id="SSF56104">
    <property type="entry name" value="SAICAR synthase-like"/>
    <property type="match status" value="1"/>
</dbReference>
<feature type="compositionally biased region" description="Acidic residues" evidence="5">
    <location>
        <begin position="273"/>
        <end position="287"/>
    </location>
</feature>
<gene>
    <name evidence="6" type="ORF">TWF696_002228</name>
</gene>
<dbReference type="GO" id="GO:0032958">
    <property type="term" value="P:inositol phosphate biosynthetic process"/>
    <property type="evidence" value="ECO:0007669"/>
    <property type="project" value="InterPro"/>
</dbReference>
<dbReference type="PANTHER" id="PTHR12400">
    <property type="entry name" value="INOSITOL POLYPHOSPHATE KINASE"/>
    <property type="match status" value="1"/>
</dbReference>
<dbReference type="EC" id="2.7.-.-" evidence="4"/>
<evidence type="ECO:0000313" key="6">
    <source>
        <dbReference type="EMBL" id="KAK6335452.1"/>
    </source>
</evidence>
<dbReference type="AlphaFoldDB" id="A0AAV9U3P5"/>
<dbReference type="GO" id="GO:0005634">
    <property type="term" value="C:nucleus"/>
    <property type="evidence" value="ECO:0007669"/>
    <property type="project" value="TreeGrafter"/>
</dbReference>
<dbReference type="InterPro" id="IPR005522">
    <property type="entry name" value="IPK"/>
</dbReference>
<dbReference type="Gene3D" id="3.30.470.160">
    <property type="entry name" value="Inositol polyphosphate kinase"/>
    <property type="match status" value="1"/>
</dbReference>